<gene>
    <name evidence="1" type="ORF">VF08_32705</name>
</gene>
<sequence length="379" mass="43102">MVQNNIVSDEDLAKASKSLRFKKSLKYGLLTSFTCLSLSPLVLKNYTDENTKQFLLWSGFVSGLLGGVPINWEREQNLLKTFESVNKETFKRQISGEIVLGDLTVEANNLTKIVNFVERLPFNIQDHFARKLRVEDYLTSNFIEPESQPVEPKPGIQLEENHLWIKSILKEPFKILTGEQGSGKSTFERLLIDLLREQGHHIIILNPETIRQGANDVTVMHKIEEINAFLEKFPQSIERRQQQARNLRIDEDDYLEYLEENEHGLKGRVAIFLMEANTYEAHGVNPELWATFLKQMSTNIRKWGFTAVLTAHSPNQTSISSKLKGFSALLDSAVHIECLATTNGKGEKIGSGKALIKKGKQGESKTVDLPFYKPKSKHY</sequence>
<dbReference type="AlphaFoldDB" id="A0A9Q6EHZ7"/>
<accession>A0A9Q6EHZ7</accession>
<dbReference type="InterPro" id="IPR027417">
    <property type="entry name" value="P-loop_NTPase"/>
</dbReference>
<evidence type="ECO:0000313" key="1">
    <source>
        <dbReference type="EMBL" id="PHJ95078.1"/>
    </source>
</evidence>
<dbReference type="GeneID" id="57098654"/>
<dbReference type="EMBL" id="LAHD01000151">
    <property type="protein sequence ID" value="PHJ95078.1"/>
    <property type="molecule type" value="Genomic_DNA"/>
</dbReference>
<dbReference type="SUPFAM" id="SSF52540">
    <property type="entry name" value="P-loop containing nucleoside triphosphate hydrolases"/>
    <property type="match status" value="1"/>
</dbReference>
<comment type="caution">
    <text evidence="1">The sequence shown here is derived from an EMBL/GenBank/DDBJ whole genome shotgun (WGS) entry which is preliminary data.</text>
</comment>
<dbReference type="Proteomes" id="UP000222310">
    <property type="component" value="Unassembled WGS sequence"/>
</dbReference>
<protein>
    <submittedName>
        <fullName evidence="1">Uncharacterized protein</fullName>
    </submittedName>
</protein>
<name>A0A9Q6EHZ7_NOSLI</name>
<evidence type="ECO:0000313" key="2">
    <source>
        <dbReference type="Proteomes" id="UP000222310"/>
    </source>
</evidence>
<reference evidence="1 2" key="1">
    <citation type="submission" date="2015-02" db="EMBL/GenBank/DDBJ databases">
        <title>Nostoc linckia genome annotation.</title>
        <authorList>
            <person name="Zhou Z."/>
        </authorList>
    </citation>
    <scope>NUCLEOTIDE SEQUENCE [LARGE SCALE GENOMIC DNA]</scope>
    <source>
        <strain evidence="2">z8</strain>
    </source>
</reference>
<dbReference type="RefSeq" id="WP_099072047.1">
    <property type="nucleotide sequence ID" value="NZ_LAHD01000151.1"/>
</dbReference>
<organism evidence="1 2">
    <name type="scientific">Nostoc linckia z8</name>
    <dbReference type="NCBI Taxonomy" id="1628746"/>
    <lineage>
        <taxon>Bacteria</taxon>
        <taxon>Bacillati</taxon>
        <taxon>Cyanobacteriota</taxon>
        <taxon>Cyanophyceae</taxon>
        <taxon>Nostocales</taxon>
        <taxon>Nostocaceae</taxon>
        <taxon>Nostoc</taxon>
    </lineage>
</organism>
<proteinExistence type="predicted"/>
<dbReference type="Gene3D" id="3.40.50.300">
    <property type="entry name" value="P-loop containing nucleotide triphosphate hydrolases"/>
    <property type="match status" value="1"/>
</dbReference>